<protein>
    <recommendedName>
        <fullName evidence="7">Major facilitator superfamily (MFS) profile domain-containing protein</fullName>
    </recommendedName>
</protein>
<accession>A0A0N9IJ14</accession>
<evidence type="ECO:0000313" key="9">
    <source>
        <dbReference type="Proteomes" id="UP000063699"/>
    </source>
</evidence>
<proteinExistence type="predicted"/>
<feature type="transmembrane region" description="Helical" evidence="6">
    <location>
        <begin position="254"/>
        <end position="276"/>
    </location>
</feature>
<evidence type="ECO:0000256" key="6">
    <source>
        <dbReference type="SAM" id="Phobius"/>
    </source>
</evidence>
<evidence type="ECO:0000256" key="4">
    <source>
        <dbReference type="ARBA" id="ARBA00022989"/>
    </source>
</evidence>
<evidence type="ECO:0000259" key="7">
    <source>
        <dbReference type="PROSITE" id="PS50850"/>
    </source>
</evidence>
<evidence type="ECO:0000313" key="8">
    <source>
        <dbReference type="EMBL" id="ALG14992.1"/>
    </source>
</evidence>
<dbReference type="InterPro" id="IPR020846">
    <property type="entry name" value="MFS_dom"/>
</dbReference>
<dbReference type="GO" id="GO:0022857">
    <property type="term" value="F:transmembrane transporter activity"/>
    <property type="evidence" value="ECO:0007669"/>
    <property type="project" value="InterPro"/>
</dbReference>
<evidence type="ECO:0000256" key="3">
    <source>
        <dbReference type="ARBA" id="ARBA00022692"/>
    </source>
</evidence>
<dbReference type="InterPro" id="IPR011701">
    <property type="entry name" value="MFS"/>
</dbReference>
<dbReference type="PANTHER" id="PTHR43124">
    <property type="entry name" value="PURINE EFFLUX PUMP PBUE"/>
    <property type="match status" value="1"/>
</dbReference>
<dbReference type="AlphaFoldDB" id="A0A0N9IJ14"/>
<feature type="transmembrane region" description="Helical" evidence="6">
    <location>
        <begin position="63"/>
        <end position="92"/>
    </location>
</feature>
<dbReference type="Gene3D" id="1.20.1250.20">
    <property type="entry name" value="MFS general substrate transporter like domains"/>
    <property type="match status" value="2"/>
</dbReference>
<sequence>MAFSMLPLFLLGALAPALVAEFGIARPLLGVLVTAGFGVAAVLSLVIGPVVDAVGARRSATALFAVSTVALALFALAPHYAVLVFTVALGGIPQALANPSTNKIIGRSVPQPKRGLVIGVKQSGVQLGAFAAGLPLAGLAEWVDWRLAAGVAAGCAAVATLASTLLPADPGPAKRPTLRVTLSAEPAIWWLLGFSVLLGAGISSVNTYSALYATEELRLAAQPAAALVAALGVTGIIGRIGWSRMVSPNRPPAAILGPLSMGATVAAGALLVAQFLGWGWAWIGVLGIGAFAVAANAVSMLAVMGLSTPEQTGRNSALVSAGFFGGFTIGSPLFGLAAEFGGYPLGWVLVAVEFAAAGVVVWLWRRRDR</sequence>
<evidence type="ECO:0000256" key="2">
    <source>
        <dbReference type="ARBA" id="ARBA00022475"/>
    </source>
</evidence>
<keyword evidence="2" id="KW-1003">Cell membrane</keyword>
<evidence type="ECO:0000256" key="5">
    <source>
        <dbReference type="ARBA" id="ARBA00023136"/>
    </source>
</evidence>
<dbReference type="SUPFAM" id="SSF103473">
    <property type="entry name" value="MFS general substrate transporter"/>
    <property type="match status" value="1"/>
</dbReference>
<reference evidence="8 9" key="1">
    <citation type="submission" date="2015-07" db="EMBL/GenBank/DDBJ databases">
        <title>Genome sequencing of Kibdelosporangium phytohabitans.</title>
        <authorList>
            <person name="Qin S."/>
            <person name="Xing K."/>
        </authorList>
    </citation>
    <scope>NUCLEOTIDE SEQUENCE [LARGE SCALE GENOMIC DNA]</scope>
    <source>
        <strain evidence="8 9">KLBMP1111</strain>
    </source>
</reference>
<dbReference type="PROSITE" id="PS50850">
    <property type="entry name" value="MFS"/>
    <property type="match status" value="1"/>
</dbReference>
<feature type="transmembrane region" description="Helical" evidence="6">
    <location>
        <begin position="187"/>
        <end position="208"/>
    </location>
</feature>
<dbReference type="InterPro" id="IPR036259">
    <property type="entry name" value="MFS_trans_sf"/>
</dbReference>
<name>A0A0N9IJ14_9PSEU</name>
<feature type="transmembrane region" description="Helical" evidence="6">
    <location>
        <begin position="29"/>
        <end position="51"/>
    </location>
</feature>
<keyword evidence="4 6" id="KW-1133">Transmembrane helix</keyword>
<dbReference type="STRING" id="860235.AOZ06_23125"/>
<dbReference type="EMBL" id="CP012752">
    <property type="protein sequence ID" value="ALG14992.1"/>
    <property type="molecule type" value="Genomic_DNA"/>
</dbReference>
<comment type="subcellular location">
    <subcellularLocation>
        <location evidence="1">Cell membrane</location>
        <topology evidence="1">Multi-pass membrane protein</topology>
    </subcellularLocation>
</comment>
<feature type="transmembrane region" description="Helical" evidence="6">
    <location>
        <begin position="220"/>
        <end position="242"/>
    </location>
</feature>
<dbReference type="Proteomes" id="UP000063699">
    <property type="component" value="Chromosome"/>
</dbReference>
<dbReference type="InterPro" id="IPR050189">
    <property type="entry name" value="MFS_Efflux_Transporters"/>
</dbReference>
<gene>
    <name evidence="8" type="ORF">AOZ06_23125</name>
</gene>
<keyword evidence="5 6" id="KW-0472">Membrane</keyword>
<feature type="transmembrane region" description="Helical" evidence="6">
    <location>
        <begin position="344"/>
        <end position="364"/>
    </location>
</feature>
<dbReference type="KEGG" id="kphy:AOZ06_23125"/>
<keyword evidence="9" id="KW-1185">Reference proteome</keyword>
<feature type="transmembrane region" description="Helical" evidence="6">
    <location>
        <begin position="282"/>
        <end position="306"/>
    </location>
</feature>
<organism evidence="8 9">
    <name type="scientific">Kibdelosporangium phytohabitans</name>
    <dbReference type="NCBI Taxonomy" id="860235"/>
    <lineage>
        <taxon>Bacteria</taxon>
        <taxon>Bacillati</taxon>
        <taxon>Actinomycetota</taxon>
        <taxon>Actinomycetes</taxon>
        <taxon>Pseudonocardiales</taxon>
        <taxon>Pseudonocardiaceae</taxon>
        <taxon>Kibdelosporangium</taxon>
    </lineage>
</organism>
<evidence type="ECO:0000256" key="1">
    <source>
        <dbReference type="ARBA" id="ARBA00004651"/>
    </source>
</evidence>
<feature type="domain" description="Major facilitator superfamily (MFS) profile" evidence="7">
    <location>
        <begin position="1"/>
        <end position="369"/>
    </location>
</feature>
<dbReference type="PANTHER" id="PTHR43124:SF3">
    <property type="entry name" value="CHLORAMPHENICOL EFFLUX PUMP RV0191"/>
    <property type="match status" value="1"/>
</dbReference>
<keyword evidence="3 6" id="KW-0812">Transmembrane</keyword>
<dbReference type="Pfam" id="PF07690">
    <property type="entry name" value="MFS_1"/>
    <property type="match status" value="1"/>
</dbReference>
<feature type="transmembrane region" description="Helical" evidence="6">
    <location>
        <begin position="145"/>
        <end position="166"/>
    </location>
</feature>
<feature type="transmembrane region" description="Helical" evidence="6">
    <location>
        <begin position="318"/>
        <end position="338"/>
    </location>
</feature>
<dbReference type="GO" id="GO:0005886">
    <property type="term" value="C:plasma membrane"/>
    <property type="evidence" value="ECO:0007669"/>
    <property type="project" value="UniProtKB-SubCell"/>
</dbReference>